<protein>
    <submittedName>
        <fullName evidence="2">GNAT family N-acetyltransferase</fullName>
    </submittedName>
</protein>
<dbReference type="PROSITE" id="PS51186">
    <property type="entry name" value="GNAT"/>
    <property type="match status" value="1"/>
</dbReference>
<gene>
    <name evidence="2" type="ORF">D1223_17800</name>
</gene>
<dbReference type="Gene3D" id="3.40.630.30">
    <property type="match status" value="1"/>
</dbReference>
<dbReference type="EMBL" id="QWFX01000016">
    <property type="protein sequence ID" value="RIJ26795.1"/>
    <property type="molecule type" value="Genomic_DNA"/>
</dbReference>
<dbReference type="RefSeq" id="WP_119377688.1">
    <property type="nucleotide sequence ID" value="NZ_QWFX01000016.1"/>
</dbReference>
<proteinExistence type="predicted"/>
<dbReference type="PANTHER" id="PTHR43305">
    <property type="entry name" value="FAMILY N-ACETYLTRANSFERASE, PUTATIVE (AFU_ORTHOLOGUE AFUA_2G01380)-RELATED"/>
    <property type="match status" value="1"/>
</dbReference>
<dbReference type="PANTHER" id="PTHR43305:SF1">
    <property type="entry name" value="FAMILY N-ACETYLTRANSFERASE, PUTATIVE (AFU_ORTHOLOGUE AFUA_2G01380)-RELATED"/>
    <property type="match status" value="1"/>
</dbReference>
<accession>A0A399R9U0</accession>
<dbReference type="Pfam" id="PF00583">
    <property type="entry name" value="Acetyltransf_1"/>
    <property type="match status" value="1"/>
</dbReference>
<sequence length="175" mass="19719">MINKPTLREAVSDADYAGFGDLISEYVVWCRERYAADPWLVDMAFSYQSLDRELEQLRVSYGPPNGRTLIALDANRVIGGVAYRVIGPDTCEMKRMYVRTNEAGRGTGRLLCEALLELAAANGFGRMVLDTSRDMTEAIGLYRSCGFIDCAPYVDYPERMQPMMLFMEKALEAKQ</sequence>
<dbReference type="InterPro" id="IPR052777">
    <property type="entry name" value="Acetyltransferase_Enz"/>
</dbReference>
<evidence type="ECO:0000259" key="1">
    <source>
        <dbReference type="PROSITE" id="PS51186"/>
    </source>
</evidence>
<comment type="caution">
    <text evidence="2">The sequence shown here is derived from an EMBL/GenBank/DDBJ whole genome shotgun (WGS) entry which is preliminary data.</text>
</comment>
<dbReference type="GO" id="GO:0016747">
    <property type="term" value="F:acyltransferase activity, transferring groups other than amino-acyl groups"/>
    <property type="evidence" value="ECO:0007669"/>
    <property type="project" value="InterPro"/>
</dbReference>
<dbReference type="SUPFAM" id="SSF55729">
    <property type="entry name" value="Acyl-CoA N-acyltransferases (Nat)"/>
    <property type="match status" value="1"/>
</dbReference>
<name>A0A399R9U0_9PROT</name>
<evidence type="ECO:0000313" key="3">
    <source>
        <dbReference type="Proteomes" id="UP000266385"/>
    </source>
</evidence>
<dbReference type="AlphaFoldDB" id="A0A399R9U0"/>
<organism evidence="2 3">
    <name type="scientific">Henriciella mobilis</name>
    <dbReference type="NCBI Taxonomy" id="2305467"/>
    <lineage>
        <taxon>Bacteria</taxon>
        <taxon>Pseudomonadati</taxon>
        <taxon>Pseudomonadota</taxon>
        <taxon>Alphaproteobacteria</taxon>
        <taxon>Hyphomonadales</taxon>
        <taxon>Hyphomonadaceae</taxon>
        <taxon>Henriciella</taxon>
    </lineage>
</organism>
<reference evidence="2 3" key="1">
    <citation type="submission" date="2018-08" db="EMBL/GenBank/DDBJ databases">
        <title>Henriciella mobilis sp. nov., isolated from seawater.</title>
        <authorList>
            <person name="Cheng H."/>
            <person name="Wu Y.-H."/>
            <person name="Xu X.-W."/>
            <person name="Guo L.-L."/>
        </authorList>
    </citation>
    <scope>NUCLEOTIDE SEQUENCE [LARGE SCALE GENOMIC DNA]</scope>
    <source>
        <strain evidence="2 3">JN25</strain>
    </source>
</reference>
<keyword evidence="3" id="KW-1185">Reference proteome</keyword>
<dbReference type="InterPro" id="IPR016181">
    <property type="entry name" value="Acyl_CoA_acyltransferase"/>
</dbReference>
<evidence type="ECO:0000313" key="2">
    <source>
        <dbReference type="EMBL" id="RIJ26795.1"/>
    </source>
</evidence>
<feature type="domain" description="N-acetyltransferase" evidence="1">
    <location>
        <begin position="5"/>
        <end position="172"/>
    </location>
</feature>
<keyword evidence="2" id="KW-0808">Transferase</keyword>
<dbReference type="Proteomes" id="UP000266385">
    <property type="component" value="Unassembled WGS sequence"/>
</dbReference>
<dbReference type="OrthoDB" id="2436196at2"/>
<dbReference type="InterPro" id="IPR000182">
    <property type="entry name" value="GNAT_dom"/>
</dbReference>